<dbReference type="InterPro" id="IPR011711">
    <property type="entry name" value="GntR_C"/>
</dbReference>
<protein>
    <submittedName>
        <fullName evidence="5">Transcriptional regulator, GntR family</fullName>
    </submittedName>
</protein>
<evidence type="ECO:0000259" key="4">
    <source>
        <dbReference type="PROSITE" id="PS50949"/>
    </source>
</evidence>
<evidence type="ECO:0000313" key="6">
    <source>
        <dbReference type="Proteomes" id="UP000195766"/>
    </source>
</evidence>
<dbReference type="Gene3D" id="1.20.120.530">
    <property type="entry name" value="GntR ligand-binding domain-like"/>
    <property type="match status" value="1"/>
</dbReference>
<evidence type="ECO:0000313" key="5">
    <source>
        <dbReference type="EMBL" id="SJM61803.1"/>
    </source>
</evidence>
<dbReference type="Proteomes" id="UP000195766">
    <property type="component" value="Unassembled WGS sequence"/>
</dbReference>
<dbReference type="EMBL" id="FUIE01000045">
    <property type="protein sequence ID" value="SJM61803.1"/>
    <property type="molecule type" value="Genomic_DNA"/>
</dbReference>
<dbReference type="Pfam" id="PF00392">
    <property type="entry name" value="GntR"/>
    <property type="match status" value="1"/>
</dbReference>
<sequence>MAGPGDRPSLFHLMNRMAAAPLEVRTLSDRLMEVVRDMILSGAIAPEVPIRQDALAADLNVSKIPLREALVRLEQDGLVVSHANRGFFVRGMSAAEAEEIYELRLKLEPEAAAQACLIADESQRATAQRVLAELDAAAAARLPSVGPLNRAFHMALVQPGQRVLTAEITARLHVMADRYVRKHLEHKGRHVTAEAEHREILQAWLDRDADAVRRLANAHLEHTLRDLREEFELEAAEAAGRKAS</sequence>
<name>A0A1R4G142_BREDI</name>
<dbReference type="PANTHER" id="PTHR43537">
    <property type="entry name" value="TRANSCRIPTIONAL REGULATOR, GNTR FAMILY"/>
    <property type="match status" value="1"/>
</dbReference>
<evidence type="ECO:0000256" key="2">
    <source>
        <dbReference type="ARBA" id="ARBA00023125"/>
    </source>
</evidence>
<accession>A0A1R4G142</accession>
<dbReference type="InterPro" id="IPR036390">
    <property type="entry name" value="WH_DNA-bd_sf"/>
</dbReference>
<dbReference type="InterPro" id="IPR036388">
    <property type="entry name" value="WH-like_DNA-bd_sf"/>
</dbReference>
<organism evidence="5 6">
    <name type="scientific">Brevundimonas diminuta 3F5N</name>
    <dbReference type="NCBI Taxonomy" id="1255603"/>
    <lineage>
        <taxon>Bacteria</taxon>
        <taxon>Pseudomonadati</taxon>
        <taxon>Pseudomonadota</taxon>
        <taxon>Alphaproteobacteria</taxon>
        <taxon>Caulobacterales</taxon>
        <taxon>Caulobacteraceae</taxon>
        <taxon>Brevundimonas</taxon>
    </lineage>
</organism>
<reference evidence="5 6" key="1">
    <citation type="submission" date="2017-02" db="EMBL/GenBank/DDBJ databases">
        <authorList>
            <person name="Peterson S.W."/>
        </authorList>
    </citation>
    <scope>NUCLEOTIDE SEQUENCE [LARGE SCALE GENOMIC DNA]</scope>
    <source>
        <strain evidence="5 6">3F5N</strain>
    </source>
</reference>
<dbReference type="GO" id="GO:0003700">
    <property type="term" value="F:DNA-binding transcription factor activity"/>
    <property type="evidence" value="ECO:0007669"/>
    <property type="project" value="InterPro"/>
</dbReference>
<dbReference type="Gene3D" id="1.10.10.10">
    <property type="entry name" value="Winged helix-like DNA-binding domain superfamily/Winged helix DNA-binding domain"/>
    <property type="match status" value="1"/>
</dbReference>
<dbReference type="SUPFAM" id="SSF46785">
    <property type="entry name" value="Winged helix' DNA-binding domain"/>
    <property type="match status" value="1"/>
</dbReference>
<dbReference type="SMART" id="SM00345">
    <property type="entry name" value="HTH_GNTR"/>
    <property type="match status" value="1"/>
</dbReference>
<dbReference type="PROSITE" id="PS50949">
    <property type="entry name" value="HTH_GNTR"/>
    <property type="match status" value="1"/>
</dbReference>
<dbReference type="Pfam" id="PF07729">
    <property type="entry name" value="FCD"/>
    <property type="match status" value="1"/>
</dbReference>
<dbReference type="InterPro" id="IPR000524">
    <property type="entry name" value="Tscrpt_reg_HTH_GntR"/>
</dbReference>
<dbReference type="PANTHER" id="PTHR43537:SF41">
    <property type="entry name" value="TRANSCRIPTIONAL REGULATORY PROTEIN"/>
    <property type="match status" value="1"/>
</dbReference>
<proteinExistence type="predicted"/>
<dbReference type="GO" id="GO:0003677">
    <property type="term" value="F:DNA binding"/>
    <property type="evidence" value="ECO:0007669"/>
    <property type="project" value="UniProtKB-KW"/>
</dbReference>
<dbReference type="InterPro" id="IPR008920">
    <property type="entry name" value="TF_FadR/GntR_C"/>
</dbReference>
<keyword evidence="2" id="KW-0238">DNA-binding</keyword>
<keyword evidence="1" id="KW-0805">Transcription regulation</keyword>
<gene>
    <name evidence="5" type="ORF">FM111_08505</name>
</gene>
<dbReference type="SUPFAM" id="SSF48008">
    <property type="entry name" value="GntR ligand-binding domain-like"/>
    <property type="match status" value="1"/>
</dbReference>
<dbReference type="SMART" id="SM00895">
    <property type="entry name" value="FCD"/>
    <property type="match status" value="1"/>
</dbReference>
<keyword evidence="3" id="KW-0804">Transcription</keyword>
<feature type="domain" description="HTH gntR-type" evidence="4">
    <location>
        <begin position="25"/>
        <end position="92"/>
    </location>
</feature>
<evidence type="ECO:0000256" key="1">
    <source>
        <dbReference type="ARBA" id="ARBA00023015"/>
    </source>
</evidence>
<dbReference type="AlphaFoldDB" id="A0A1R4G142"/>
<evidence type="ECO:0000256" key="3">
    <source>
        <dbReference type="ARBA" id="ARBA00023163"/>
    </source>
</evidence>